<dbReference type="GeneID" id="105367797"/>
<evidence type="ECO:0000313" key="18">
    <source>
        <dbReference type="Proteomes" id="UP000695007"/>
    </source>
</evidence>
<feature type="compositionally biased region" description="Basic and acidic residues" evidence="16">
    <location>
        <begin position="1"/>
        <end position="12"/>
    </location>
</feature>
<comment type="function">
    <text evidence="1">Component of the sarcoglycan complex, a subcomplex of the dystrophin-glycoprotein complex which forms a link between the F-actin cytoskeleton and the extracellular matrix.</text>
</comment>
<evidence type="ECO:0000256" key="16">
    <source>
        <dbReference type="SAM" id="MobiDB-lite"/>
    </source>
</evidence>
<keyword evidence="18" id="KW-1185">Reference proteome</keyword>
<evidence type="ECO:0000256" key="7">
    <source>
        <dbReference type="ARBA" id="ARBA00022490"/>
    </source>
</evidence>
<evidence type="ECO:0000256" key="6">
    <source>
        <dbReference type="ARBA" id="ARBA00022475"/>
    </source>
</evidence>
<reference evidence="19" key="1">
    <citation type="submission" date="2025-08" db="UniProtKB">
        <authorList>
            <consortium name="RefSeq"/>
        </authorList>
    </citation>
    <scope>IDENTIFICATION</scope>
</reference>
<feature type="region of interest" description="Disordered" evidence="16">
    <location>
        <begin position="1"/>
        <end position="53"/>
    </location>
</feature>
<keyword evidence="8 17" id="KW-0812">Transmembrane</keyword>
<dbReference type="GO" id="GO:0007517">
    <property type="term" value="P:muscle organ development"/>
    <property type="evidence" value="ECO:0007669"/>
    <property type="project" value="InterPro"/>
</dbReference>
<evidence type="ECO:0000256" key="14">
    <source>
        <dbReference type="ARBA" id="ARBA00023212"/>
    </source>
</evidence>
<dbReference type="Pfam" id="PF04790">
    <property type="entry name" value="Sarcoglycan_1"/>
    <property type="match status" value="1"/>
</dbReference>
<keyword evidence="6" id="KW-1003">Cell membrane</keyword>
<comment type="subcellular location">
    <subcellularLocation>
        <location evidence="3">Cell membrane</location>
        <location evidence="3">Sarcolemma</location>
        <topology evidence="3">Single-pass type II membrane protein</topology>
    </subcellularLocation>
    <subcellularLocation>
        <location evidence="2">Cytoplasm</location>
        <location evidence="2">Cytoskeleton</location>
    </subcellularLocation>
</comment>
<evidence type="ECO:0000256" key="5">
    <source>
        <dbReference type="ARBA" id="ARBA00015329"/>
    </source>
</evidence>
<evidence type="ECO:0000256" key="12">
    <source>
        <dbReference type="ARBA" id="ARBA00023157"/>
    </source>
</evidence>
<keyword evidence="9" id="KW-0735">Signal-anchor</keyword>
<dbReference type="Proteomes" id="UP000695007">
    <property type="component" value="Unplaced"/>
</dbReference>
<dbReference type="InterPro" id="IPR006875">
    <property type="entry name" value="Sarcoglycan"/>
</dbReference>
<evidence type="ECO:0000256" key="17">
    <source>
        <dbReference type="SAM" id="Phobius"/>
    </source>
</evidence>
<dbReference type="AlphaFoldDB" id="A0AAJ7E200"/>
<proteinExistence type="inferred from homology"/>
<name>A0AAJ7E200_9HYME</name>
<keyword evidence="14" id="KW-0206">Cytoskeleton</keyword>
<gene>
    <name evidence="19" type="primary">LOC105367797</name>
</gene>
<evidence type="ECO:0000256" key="1">
    <source>
        <dbReference type="ARBA" id="ARBA00002860"/>
    </source>
</evidence>
<evidence type="ECO:0000256" key="3">
    <source>
        <dbReference type="ARBA" id="ARBA00004274"/>
    </source>
</evidence>
<dbReference type="PANTHER" id="PTHR21142">
    <property type="entry name" value="SARCOGLYCANS"/>
    <property type="match status" value="1"/>
</dbReference>
<accession>A0AAJ7E200</accession>
<keyword evidence="11 17" id="KW-0472">Membrane</keyword>
<dbReference type="InterPro" id="IPR027659">
    <property type="entry name" value="Sgcb"/>
</dbReference>
<dbReference type="RefSeq" id="XP_011504893.1">
    <property type="nucleotide sequence ID" value="XM_011506591.1"/>
</dbReference>
<evidence type="ECO:0000256" key="2">
    <source>
        <dbReference type="ARBA" id="ARBA00004245"/>
    </source>
</evidence>
<protein>
    <recommendedName>
        <fullName evidence="5">Beta-sarcoglycan</fullName>
    </recommendedName>
</protein>
<dbReference type="GO" id="GO:0042383">
    <property type="term" value="C:sarcolemma"/>
    <property type="evidence" value="ECO:0007669"/>
    <property type="project" value="UniProtKB-SubCell"/>
</dbReference>
<dbReference type="CTD" id="41525"/>
<evidence type="ECO:0000256" key="11">
    <source>
        <dbReference type="ARBA" id="ARBA00023136"/>
    </source>
</evidence>
<feature type="compositionally biased region" description="Polar residues" evidence="16">
    <location>
        <begin position="13"/>
        <end position="30"/>
    </location>
</feature>
<keyword evidence="12" id="KW-1015">Disulfide bond</keyword>
<sequence>MTNLYDQHRSNEEASPSFSRTAEDNLSNSDGPLIVVKKRDKDFKPPRQPMYSSGKLLQQDSWYKSRDTNDSQCSKDEKTSHQCVWMLTLLLAVIGFCNLLLNFTILIVLRVSQGMEAFEVIPEQDLVKFYGNTDLDRVCLHRGICEGFGDEPIELIGDGGGVHIQVANRQHSMAWSNLQILKNGTSISQIESFQIKDPRSGSPIFSTEFPNFGLPQGVQKIEVGVTQTHRIAAPKKSDLSIISDDSIFLHGAEGTSFDSKNIIWTAKNDIFLRSRNGDIVIDAKDNINLPQIPIASAFLPSPSNDVQDQYKVCVCMPDGKLFLVPMHKGITKINCAKISRSMDSDPCAI</sequence>
<feature type="transmembrane region" description="Helical" evidence="17">
    <location>
        <begin position="84"/>
        <end position="109"/>
    </location>
</feature>
<evidence type="ECO:0000256" key="13">
    <source>
        <dbReference type="ARBA" id="ARBA00023180"/>
    </source>
</evidence>
<dbReference type="PANTHER" id="PTHR21142:SF2">
    <property type="entry name" value="BETA-SARCOGLYCAN"/>
    <property type="match status" value="1"/>
</dbReference>
<evidence type="ECO:0000313" key="19">
    <source>
        <dbReference type="RefSeq" id="XP_011504893.1"/>
    </source>
</evidence>
<dbReference type="KEGG" id="csol:105367797"/>
<evidence type="ECO:0000256" key="10">
    <source>
        <dbReference type="ARBA" id="ARBA00022989"/>
    </source>
</evidence>
<evidence type="ECO:0000256" key="15">
    <source>
        <dbReference type="ARBA" id="ARBA00026041"/>
    </source>
</evidence>
<comment type="subunit">
    <text evidence="15">Cross-link to form 2 major subcomplexes: one consisting of SGCB, SGCD and SGCG and the other consisting of SGCB and SGCD. The association between SGCB and SGCG is particularly strong while SGCA is loosely associated with the other sarcoglycans.</text>
</comment>
<keyword evidence="10 17" id="KW-1133">Transmembrane helix</keyword>
<evidence type="ECO:0000256" key="4">
    <source>
        <dbReference type="ARBA" id="ARBA00007574"/>
    </source>
</evidence>
<dbReference type="GO" id="GO:0016012">
    <property type="term" value="C:sarcoglycan complex"/>
    <property type="evidence" value="ECO:0007669"/>
    <property type="project" value="InterPro"/>
</dbReference>
<evidence type="ECO:0000256" key="9">
    <source>
        <dbReference type="ARBA" id="ARBA00022968"/>
    </source>
</evidence>
<comment type="similarity">
    <text evidence="4">Belongs to the sarcoglycan beta/delta/gamma/zeta family.</text>
</comment>
<organism evidence="18 19">
    <name type="scientific">Ceratosolen solmsi marchali</name>
    <dbReference type="NCBI Taxonomy" id="326594"/>
    <lineage>
        <taxon>Eukaryota</taxon>
        <taxon>Metazoa</taxon>
        <taxon>Ecdysozoa</taxon>
        <taxon>Arthropoda</taxon>
        <taxon>Hexapoda</taxon>
        <taxon>Insecta</taxon>
        <taxon>Pterygota</taxon>
        <taxon>Neoptera</taxon>
        <taxon>Endopterygota</taxon>
        <taxon>Hymenoptera</taxon>
        <taxon>Apocrita</taxon>
        <taxon>Proctotrupomorpha</taxon>
        <taxon>Chalcidoidea</taxon>
        <taxon>Agaonidae</taxon>
        <taxon>Agaoninae</taxon>
        <taxon>Ceratosolen</taxon>
    </lineage>
</organism>
<dbReference type="GO" id="GO:0005856">
    <property type="term" value="C:cytoskeleton"/>
    <property type="evidence" value="ECO:0007669"/>
    <property type="project" value="UniProtKB-SubCell"/>
</dbReference>
<keyword evidence="13" id="KW-0325">Glycoprotein</keyword>
<evidence type="ECO:0000256" key="8">
    <source>
        <dbReference type="ARBA" id="ARBA00022692"/>
    </source>
</evidence>
<keyword evidence="7" id="KW-0963">Cytoplasm</keyword>